<comment type="caution">
    <text evidence="1">The sequence shown here is derived from an EMBL/GenBank/DDBJ whole genome shotgun (WGS) entry which is preliminary data.</text>
</comment>
<reference evidence="2" key="1">
    <citation type="submission" date="2023-07" db="EMBL/GenBank/DDBJ databases">
        <title>30 novel species of actinomycetes from the DSMZ collection.</title>
        <authorList>
            <person name="Nouioui I."/>
        </authorList>
    </citation>
    <scope>NUCLEOTIDE SEQUENCE [LARGE SCALE GENOMIC DNA]</scope>
    <source>
        <strain evidence="2">DSM 46792</strain>
    </source>
</reference>
<dbReference type="RefSeq" id="WP_311345470.1">
    <property type="nucleotide sequence ID" value="NZ_JAVREI010000007.1"/>
</dbReference>
<evidence type="ECO:0000313" key="1">
    <source>
        <dbReference type="EMBL" id="MDT0276654.1"/>
    </source>
</evidence>
<name>A0ABU2K8X9_9ACTN</name>
<organism evidence="1 2">
    <name type="scientific">Blastococcus goldschmidtiae</name>
    <dbReference type="NCBI Taxonomy" id="3075546"/>
    <lineage>
        <taxon>Bacteria</taxon>
        <taxon>Bacillati</taxon>
        <taxon>Actinomycetota</taxon>
        <taxon>Actinomycetes</taxon>
        <taxon>Geodermatophilales</taxon>
        <taxon>Geodermatophilaceae</taxon>
        <taxon>Blastococcus</taxon>
    </lineage>
</organism>
<dbReference type="EMBL" id="JAVREI010000007">
    <property type="protein sequence ID" value="MDT0276654.1"/>
    <property type="molecule type" value="Genomic_DNA"/>
</dbReference>
<sequence>MEVDWGLDTVRGRVLETYLGTRPRVLVEISAGQVGEEEATVTVPIGAVRPLPSAHSAWADYARYEKDVAEAVTRLVSNLRQVGLNQESAGREVDILGETADGKIFAIEVKRSPKPLSPHQVRSAAEQVREFNRTLGAVGFVVANQALPASSHERHEGILFVRWRGSEDDDVLAAALRESLEEA</sequence>
<evidence type="ECO:0000313" key="2">
    <source>
        <dbReference type="Proteomes" id="UP001183222"/>
    </source>
</evidence>
<accession>A0ABU2K8X9</accession>
<proteinExistence type="predicted"/>
<protein>
    <recommendedName>
        <fullName evidence="3">Restriction endonuclease type IV Mrr domain-containing protein</fullName>
    </recommendedName>
</protein>
<gene>
    <name evidence="1" type="ORF">RM425_12155</name>
</gene>
<dbReference type="Proteomes" id="UP001183222">
    <property type="component" value="Unassembled WGS sequence"/>
</dbReference>
<keyword evidence="2" id="KW-1185">Reference proteome</keyword>
<evidence type="ECO:0008006" key="3">
    <source>
        <dbReference type="Google" id="ProtNLM"/>
    </source>
</evidence>